<feature type="compositionally biased region" description="Low complexity" evidence="1">
    <location>
        <begin position="28"/>
        <end position="43"/>
    </location>
</feature>
<reference evidence="3 4" key="1">
    <citation type="submission" date="2018-06" db="EMBL/GenBank/DDBJ databases">
        <title>Lujinxingia sediminis gen. nov. sp. nov., a new facultative anaerobic member of the class Deltaproteobacteria, and proposal of Lujinxingaceae fam. nov.</title>
        <authorList>
            <person name="Guo L.-Y."/>
            <person name="Li C.-M."/>
            <person name="Wang S."/>
            <person name="Du Z.-J."/>
        </authorList>
    </citation>
    <scope>NUCLEOTIDE SEQUENCE [LARGE SCALE GENOMIC DNA]</scope>
    <source>
        <strain evidence="3 4">FA350</strain>
    </source>
</reference>
<dbReference type="GO" id="GO:0022900">
    <property type="term" value="P:electron transport chain"/>
    <property type="evidence" value="ECO:0007669"/>
    <property type="project" value="InterPro"/>
</dbReference>
<dbReference type="GO" id="GO:0020037">
    <property type="term" value="F:heme binding"/>
    <property type="evidence" value="ECO:0007669"/>
    <property type="project" value="InterPro"/>
</dbReference>
<dbReference type="KEGG" id="bsed:DN745_05065"/>
<organism evidence="3 4">
    <name type="scientific">Bradymonas sediminis</name>
    <dbReference type="NCBI Taxonomy" id="1548548"/>
    <lineage>
        <taxon>Bacteria</taxon>
        <taxon>Deltaproteobacteria</taxon>
        <taxon>Bradymonadales</taxon>
        <taxon>Bradymonadaceae</taxon>
        <taxon>Bradymonas</taxon>
    </lineage>
</organism>
<dbReference type="InterPro" id="IPR002321">
    <property type="entry name" value="Cyt_c_II"/>
</dbReference>
<protein>
    <submittedName>
        <fullName evidence="3">Uncharacterized protein</fullName>
    </submittedName>
</protein>
<evidence type="ECO:0000256" key="2">
    <source>
        <dbReference type="SAM" id="SignalP"/>
    </source>
</evidence>
<dbReference type="RefSeq" id="WP_111332716.1">
    <property type="nucleotide sequence ID" value="NZ_CP030032.1"/>
</dbReference>
<dbReference type="Gene3D" id="1.20.120.10">
    <property type="entry name" value="Cytochrome c/b562"/>
    <property type="match status" value="1"/>
</dbReference>
<evidence type="ECO:0000256" key="1">
    <source>
        <dbReference type="SAM" id="MobiDB-lite"/>
    </source>
</evidence>
<dbReference type="EMBL" id="CP030032">
    <property type="protein sequence ID" value="AWV88740.1"/>
    <property type="molecule type" value="Genomic_DNA"/>
</dbReference>
<feature type="region of interest" description="Disordered" evidence="1">
    <location>
        <begin position="26"/>
        <end position="84"/>
    </location>
</feature>
<feature type="signal peptide" evidence="2">
    <location>
        <begin position="1"/>
        <end position="25"/>
    </location>
</feature>
<dbReference type="AlphaFoldDB" id="A0A2Z4FIP4"/>
<evidence type="ECO:0000313" key="4">
    <source>
        <dbReference type="Proteomes" id="UP000249799"/>
    </source>
</evidence>
<feature type="compositionally biased region" description="Basic and acidic residues" evidence="1">
    <location>
        <begin position="58"/>
        <end position="84"/>
    </location>
</feature>
<dbReference type="OrthoDB" id="7855645at2"/>
<dbReference type="PROSITE" id="PS51257">
    <property type="entry name" value="PROKAR_LIPOPROTEIN"/>
    <property type="match status" value="1"/>
</dbReference>
<dbReference type="GO" id="GO:0009055">
    <property type="term" value="F:electron transfer activity"/>
    <property type="evidence" value="ECO:0007669"/>
    <property type="project" value="InterPro"/>
</dbReference>
<gene>
    <name evidence="3" type="ORF">DN745_05065</name>
</gene>
<feature type="chain" id="PRO_5044211071" evidence="2">
    <location>
        <begin position="26"/>
        <end position="209"/>
    </location>
</feature>
<keyword evidence="2" id="KW-0732">Signal</keyword>
<dbReference type="Proteomes" id="UP000249799">
    <property type="component" value="Chromosome"/>
</dbReference>
<keyword evidence="4" id="KW-1185">Reference proteome</keyword>
<proteinExistence type="predicted"/>
<name>A0A2Z4FIP4_9DELT</name>
<dbReference type="GO" id="GO:0005506">
    <property type="term" value="F:iron ion binding"/>
    <property type="evidence" value="ECO:0007669"/>
    <property type="project" value="InterPro"/>
</dbReference>
<dbReference type="Pfam" id="PF01322">
    <property type="entry name" value="Cytochrom_C_2"/>
    <property type="match status" value="1"/>
</dbReference>
<accession>A0A2Z4FIP4</accession>
<dbReference type="PROSITE" id="PS51009">
    <property type="entry name" value="CYTCII"/>
    <property type="match status" value="1"/>
</dbReference>
<dbReference type="SUPFAM" id="SSF47175">
    <property type="entry name" value="Cytochromes"/>
    <property type="match status" value="1"/>
</dbReference>
<dbReference type="InterPro" id="IPR010980">
    <property type="entry name" value="Cyt_c/b562"/>
</dbReference>
<sequence>MNAMNRTLLILLVMALGALSACDNAKTPGDPAPSAASAEADNQAPEKHDDDDDDHDHDDEHAEKPKGDHHSHVEGEHGHDHDNYAVKTPESIEDLPEGINVVEHEMLLLNNAMIGVFSLIIANQLENIPATIYSVHDARDLTERTLAAGKYKTPKNSDDLDGFMKLDEAFHADLVELVNAAKKDDLKLTTEKYADVIQGCTDCHTQYRY</sequence>
<evidence type="ECO:0000313" key="3">
    <source>
        <dbReference type="EMBL" id="AWV88740.1"/>
    </source>
</evidence>